<feature type="compositionally biased region" description="Low complexity" evidence="1">
    <location>
        <begin position="243"/>
        <end position="252"/>
    </location>
</feature>
<dbReference type="EMBL" id="CAJPDS010000007">
    <property type="protein sequence ID" value="CAF9909148.1"/>
    <property type="molecule type" value="Genomic_DNA"/>
</dbReference>
<evidence type="ECO:0000256" key="1">
    <source>
        <dbReference type="SAM" id="MobiDB-lite"/>
    </source>
</evidence>
<proteinExistence type="predicted"/>
<protein>
    <submittedName>
        <fullName evidence="2">Uncharacterized protein</fullName>
    </submittedName>
</protein>
<gene>
    <name evidence="2" type="ORF">HETSPECPRED_008854</name>
</gene>
<organism evidence="2 3">
    <name type="scientific">Heterodermia speciosa</name>
    <dbReference type="NCBI Taxonomy" id="116794"/>
    <lineage>
        <taxon>Eukaryota</taxon>
        <taxon>Fungi</taxon>
        <taxon>Dikarya</taxon>
        <taxon>Ascomycota</taxon>
        <taxon>Pezizomycotina</taxon>
        <taxon>Lecanoromycetes</taxon>
        <taxon>OSLEUM clade</taxon>
        <taxon>Lecanoromycetidae</taxon>
        <taxon>Caliciales</taxon>
        <taxon>Physciaceae</taxon>
        <taxon>Heterodermia</taxon>
    </lineage>
</organism>
<evidence type="ECO:0000313" key="2">
    <source>
        <dbReference type="EMBL" id="CAF9909148.1"/>
    </source>
</evidence>
<dbReference type="Proteomes" id="UP000664521">
    <property type="component" value="Unassembled WGS sequence"/>
</dbReference>
<feature type="compositionally biased region" description="Basic and acidic residues" evidence="1">
    <location>
        <begin position="505"/>
        <end position="514"/>
    </location>
</feature>
<accession>A0A8H3ERJ5</accession>
<name>A0A8H3ERJ5_9LECA</name>
<feature type="region of interest" description="Disordered" evidence="1">
    <location>
        <begin position="310"/>
        <end position="429"/>
    </location>
</feature>
<reference evidence="2" key="1">
    <citation type="submission" date="2021-03" db="EMBL/GenBank/DDBJ databases">
        <authorList>
            <person name="Tagirdzhanova G."/>
        </authorList>
    </citation>
    <scope>NUCLEOTIDE SEQUENCE</scope>
</reference>
<evidence type="ECO:0000313" key="3">
    <source>
        <dbReference type="Proteomes" id="UP000664521"/>
    </source>
</evidence>
<sequence length="606" mass="66669">MPTYRSITISITSQFDICQLPEYAPPISTHDPFSTLPALLNPEQALVTVYIPTYPSSQFWLRYSIAPPYPPKAIYYFKLYLNGKCVVSWGCGEDEKYQGKTVFGLYDSGMSWQGESTIERRMMCFSGSGNPSDVMEIKVYRAKGRQRIAPKLQDYRDVIPTKEGETSRSRFDGIKGIRQVQSSISRECLQLTEKSLVKAGYLTEEHPKRFYNYALLDPLDKPFASFRYFPRTWDQLVALGVASPAPSTRSSPPNLPTKLPLRKSSNLTISSTRSNSSSSSSSINTREETVVGTAKRVTLSPSSHAILGPRLLRPISIQSPSPRKSLNPPESTSEQQMLQRPVTAPSLISLSPSHTDTVTQAQFTSLVRRGTRTPSPRNQDIRERVPTPSPTRDSSVHDLGPLPPAPSAPNFTGNSSENIRPRPRRSGSMGLLMNAVNSAVNRKARATSQEAVEGGMTGIPEGKALLLNAVEPESHDNASAMGNEDTSIYPPDAVATNSEVQQEAKVIDKEKRSIESPTPSVQRSKSESESDTSSRKKTKERKGFLGSILLRKKSEIGRSASSTPDGEYDGSSSSEVSSKKGKKWGWKSESQEVKGRKANALLDTIL</sequence>
<feature type="compositionally biased region" description="Polar residues" evidence="1">
    <location>
        <begin position="346"/>
        <end position="365"/>
    </location>
</feature>
<feature type="region of interest" description="Disordered" evidence="1">
    <location>
        <begin position="243"/>
        <end position="289"/>
    </location>
</feature>
<feature type="compositionally biased region" description="Basic and acidic residues" evidence="1">
    <location>
        <begin position="524"/>
        <end position="534"/>
    </location>
</feature>
<feature type="compositionally biased region" description="Polar residues" evidence="1">
    <location>
        <begin position="409"/>
        <end position="418"/>
    </location>
</feature>
<feature type="compositionally biased region" description="Polar residues" evidence="1">
    <location>
        <begin position="316"/>
        <end position="338"/>
    </location>
</feature>
<feature type="region of interest" description="Disordered" evidence="1">
    <location>
        <begin position="475"/>
        <end position="592"/>
    </location>
</feature>
<feature type="compositionally biased region" description="Low complexity" evidence="1">
    <location>
        <begin position="264"/>
        <end position="284"/>
    </location>
</feature>
<keyword evidence="3" id="KW-1185">Reference proteome</keyword>
<comment type="caution">
    <text evidence="2">The sequence shown here is derived from an EMBL/GenBank/DDBJ whole genome shotgun (WGS) entry which is preliminary data.</text>
</comment>
<dbReference type="AlphaFoldDB" id="A0A8H3ERJ5"/>
<dbReference type="OrthoDB" id="436496at2759"/>